<feature type="domain" description="N-acetyltransferase" evidence="3">
    <location>
        <begin position="65"/>
        <end position="257"/>
    </location>
</feature>
<evidence type="ECO:0000256" key="1">
    <source>
        <dbReference type="ARBA" id="ARBA00022679"/>
    </source>
</evidence>
<dbReference type="OrthoDB" id="41532at2759"/>
<dbReference type="GO" id="GO:0016747">
    <property type="term" value="F:acyltransferase activity, transferring groups other than amino-acyl groups"/>
    <property type="evidence" value="ECO:0007669"/>
    <property type="project" value="InterPro"/>
</dbReference>
<accession>A0A6A6U0T5</accession>
<dbReference type="Gene3D" id="3.40.630.30">
    <property type="match status" value="1"/>
</dbReference>
<dbReference type="SUPFAM" id="SSF55729">
    <property type="entry name" value="Acyl-CoA N-acyltransferases (Nat)"/>
    <property type="match status" value="1"/>
</dbReference>
<dbReference type="EMBL" id="MU004241">
    <property type="protein sequence ID" value="KAF2664863.1"/>
    <property type="molecule type" value="Genomic_DNA"/>
</dbReference>
<organism evidence="4 5">
    <name type="scientific">Microthyrium microscopicum</name>
    <dbReference type="NCBI Taxonomy" id="703497"/>
    <lineage>
        <taxon>Eukaryota</taxon>
        <taxon>Fungi</taxon>
        <taxon>Dikarya</taxon>
        <taxon>Ascomycota</taxon>
        <taxon>Pezizomycotina</taxon>
        <taxon>Dothideomycetes</taxon>
        <taxon>Dothideomycetes incertae sedis</taxon>
        <taxon>Microthyriales</taxon>
        <taxon>Microthyriaceae</taxon>
        <taxon>Microthyrium</taxon>
    </lineage>
</organism>
<dbReference type="InterPro" id="IPR050680">
    <property type="entry name" value="YpeA/RimI_acetyltransf"/>
</dbReference>
<reference evidence="4" key="1">
    <citation type="journal article" date="2020" name="Stud. Mycol.">
        <title>101 Dothideomycetes genomes: a test case for predicting lifestyles and emergence of pathogens.</title>
        <authorList>
            <person name="Haridas S."/>
            <person name="Albert R."/>
            <person name="Binder M."/>
            <person name="Bloem J."/>
            <person name="Labutti K."/>
            <person name="Salamov A."/>
            <person name="Andreopoulos B."/>
            <person name="Baker S."/>
            <person name="Barry K."/>
            <person name="Bills G."/>
            <person name="Bluhm B."/>
            <person name="Cannon C."/>
            <person name="Castanera R."/>
            <person name="Culley D."/>
            <person name="Daum C."/>
            <person name="Ezra D."/>
            <person name="Gonzalez J."/>
            <person name="Henrissat B."/>
            <person name="Kuo A."/>
            <person name="Liang C."/>
            <person name="Lipzen A."/>
            <person name="Lutzoni F."/>
            <person name="Magnuson J."/>
            <person name="Mondo S."/>
            <person name="Nolan M."/>
            <person name="Ohm R."/>
            <person name="Pangilinan J."/>
            <person name="Park H.-J."/>
            <person name="Ramirez L."/>
            <person name="Alfaro M."/>
            <person name="Sun H."/>
            <person name="Tritt A."/>
            <person name="Yoshinaga Y."/>
            <person name="Zwiers L.-H."/>
            <person name="Turgeon B."/>
            <person name="Goodwin S."/>
            <person name="Spatafora J."/>
            <person name="Crous P."/>
            <person name="Grigoriev I."/>
        </authorList>
    </citation>
    <scope>NUCLEOTIDE SEQUENCE</scope>
    <source>
        <strain evidence="4">CBS 115976</strain>
    </source>
</reference>
<evidence type="ECO:0000256" key="2">
    <source>
        <dbReference type="ARBA" id="ARBA00023315"/>
    </source>
</evidence>
<keyword evidence="5" id="KW-1185">Reference proteome</keyword>
<dbReference type="InterPro" id="IPR016181">
    <property type="entry name" value="Acyl_CoA_acyltransferase"/>
</dbReference>
<dbReference type="InterPro" id="IPR000182">
    <property type="entry name" value="GNAT_dom"/>
</dbReference>
<evidence type="ECO:0000259" key="3">
    <source>
        <dbReference type="PROSITE" id="PS51186"/>
    </source>
</evidence>
<protein>
    <recommendedName>
        <fullName evidence="3">N-acetyltransferase domain-containing protein</fullName>
    </recommendedName>
</protein>
<dbReference type="PANTHER" id="PTHR43420:SF47">
    <property type="entry name" value="N-ACETYLTRANSFERASE DOMAIN-CONTAINING PROTEIN"/>
    <property type="match status" value="1"/>
</dbReference>
<proteinExistence type="predicted"/>
<name>A0A6A6U0T5_9PEZI</name>
<sequence length="259" mass="29035">MPSNVHVSAAYSHTEARAFPFSVHIALFKHLHQVPKSYPDVKLLPMEYQYIHIDRYGSNIATQAAKYRDLRLAALQQSPTSFSSTYETESRFSLDTWIARLSEPSKETFVVAARSTGEWVAQVTVLGPITTSIYDLPEESGQPPALPDEEEEKWQMLGLYTLPEHRGHGIAKKICQEAFNYLEVQEGQPKKVRVRIMVKRQNVAPLKMYESMGFKSAGLCTLAEALIANGDSDMIPEGELPEAFTSRGGVVMTLELDKK</sequence>
<dbReference type="PROSITE" id="PS51186">
    <property type="entry name" value="GNAT"/>
    <property type="match status" value="1"/>
</dbReference>
<gene>
    <name evidence="4" type="ORF">BT63DRAFT_428824</name>
</gene>
<keyword evidence="1" id="KW-0808">Transferase</keyword>
<evidence type="ECO:0000313" key="4">
    <source>
        <dbReference type="EMBL" id="KAF2664863.1"/>
    </source>
</evidence>
<evidence type="ECO:0000313" key="5">
    <source>
        <dbReference type="Proteomes" id="UP000799302"/>
    </source>
</evidence>
<dbReference type="Pfam" id="PF00583">
    <property type="entry name" value="Acetyltransf_1"/>
    <property type="match status" value="1"/>
</dbReference>
<keyword evidence="2" id="KW-0012">Acyltransferase</keyword>
<dbReference type="Proteomes" id="UP000799302">
    <property type="component" value="Unassembled WGS sequence"/>
</dbReference>
<dbReference type="AlphaFoldDB" id="A0A6A6U0T5"/>
<dbReference type="CDD" id="cd04301">
    <property type="entry name" value="NAT_SF"/>
    <property type="match status" value="1"/>
</dbReference>
<dbReference type="PANTHER" id="PTHR43420">
    <property type="entry name" value="ACETYLTRANSFERASE"/>
    <property type="match status" value="1"/>
</dbReference>